<dbReference type="EnsemblMetazoa" id="G534.3">
    <property type="protein sequence ID" value="G534.3:cds"/>
    <property type="gene ID" value="G534"/>
</dbReference>
<evidence type="ECO:0000256" key="3">
    <source>
        <dbReference type="ARBA" id="ARBA00022490"/>
    </source>
</evidence>
<protein>
    <recommendedName>
        <fullName evidence="11">HAUS augmin-like complex subunit 3 N-terminal domain-containing protein</fullName>
    </recommendedName>
</protein>
<keyword evidence="9" id="KW-0131">Cell cycle</keyword>
<dbReference type="Proteomes" id="UP000005408">
    <property type="component" value="Unassembled WGS sequence"/>
</dbReference>
<dbReference type="OMA" id="LEWFCGN"/>
<keyword evidence="7 10" id="KW-0175">Coiled coil</keyword>
<dbReference type="GO" id="GO:0005874">
    <property type="term" value="C:microtubule"/>
    <property type="evidence" value="ECO:0007669"/>
    <property type="project" value="UniProtKB-KW"/>
</dbReference>
<comment type="similarity">
    <text evidence="2">Belongs to the HAUS3 family.</text>
</comment>
<keyword evidence="6" id="KW-0498">Mitosis</keyword>
<evidence type="ECO:0000256" key="4">
    <source>
        <dbReference type="ARBA" id="ARBA00022618"/>
    </source>
</evidence>
<evidence type="ECO:0000256" key="8">
    <source>
        <dbReference type="ARBA" id="ARBA00023212"/>
    </source>
</evidence>
<dbReference type="AlphaFoldDB" id="A0A8W8N4Y3"/>
<evidence type="ECO:0000256" key="6">
    <source>
        <dbReference type="ARBA" id="ARBA00022776"/>
    </source>
</evidence>
<dbReference type="GO" id="GO:0070652">
    <property type="term" value="C:HAUS complex"/>
    <property type="evidence" value="ECO:0007669"/>
    <property type="project" value="InterPro"/>
</dbReference>
<evidence type="ECO:0000256" key="2">
    <source>
        <dbReference type="ARBA" id="ARBA00009645"/>
    </source>
</evidence>
<name>A0A8W8N4Y3_MAGGI</name>
<proteinExistence type="inferred from homology"/>
<sequence>MSAKQMIAVLQELGYPKASKLDPKGLEWMFENEAMLPFLEWFCNSVSTANFLSKAEVEQFHSFENSEEGILEGEQLELALKNMKVSQDEHVSEAQLEQEIEQLTDSLERSQKRKQSLIQKRNKLSLHHTSLSHTQSKLSQTETRVRAQYKRSLDQNQTDNAKINTSLEQLVETVGQLSEIYELPVQEKAEEAMPMFLSQLSLDEYHQKEERFSQELSHFTKKKFFEGIADVAGQSEGSRYEILEINDPSISLIKGGGQEVNISQCKELSRIQKSFPAAKLKHIEAKLASTQADRRLETAEDILKLIQAGEFAKDHNSINERLSDTDSSLQMVVRDLEILSRDEIPGLIQESLSSQVSHILTGDYNLKLARQDYFISNQDQVIHPLVQQRARNEFLTMAFELENRNHRDIHRLLVAVKQLLQNHLKDWHARMKMMDDPMLTPAKYKRSTIDSRDGFAKRLHNVLEVDNAQQLFLTYSSLEEGADRLKQVYSMSCNQAETALSNKEEILEALEQNMHGCEEMIYSGSSTTHGQPSLAPPQLQSAMTQLEGMLGRLEHSIKDIVRNLEQKKQTLKSDPLLYKERKLYVYFFTNPACLRQLFDEMSSRLQAQKM</sequence>
<organism evidence="12 13">
    <name type="scientific">Magallana gigas</name>
    <name type="common">Pacific oyster</name>
    <name type="synonym">Crassostrea gigas</name>
    <dbReference type="NCBI Taxonomy" id="29159"/>
    <lineage>
        <taxon>Eukaryota</taxon>
        <taxon>Metazoa</taxon>
        <taxon>Spiralia</taxon>
        <taxon>Lophotrochozoa</taxon>
        <taxon>Mollusca</taxon>
        <taxon>Bivalvia</taxon>
        <taxon>Autobranchia</taxon>
        <taxon>Pteriomorphia</taxon>
        <taxon>Ostreida</taxon>
        <taxon>Ostreoidea</taxon>
        <taxon>Ostreidae</taxon>
        <taxon>Magallana</taxon>
    </lineage>
</organism>
<dbReference type="GO" id="GO:0005815">
    <property type="term" value="C:microtubule organizing center"/>
    <property type="evidence" value="ECO:0007669"/>
    <property type="project" value="TreeGrafter"/>
</dbReference>
<accession>A0A8W8N4Y3</accession>
<evidence type="ECO:0000256" key="7">
    <source>
        <dbReference type="ARBA" id="ARBA00023054"/>
    </source>
</evidence>
<dbReference type="GO" id="GO:0051225">
    <property type="term" value="P:spindle assembly"/>
    <property type="evidence" value="ECO:0007669"/>
    <property type="project" value="InterPro"/>
</dbReference>
<dbReference type="GO" id="GO:0051301">
    <property type="term" value="P:cell division"/>
    <property type="evidence" value="ECO:0007669"/>
    <property type="project" value="UniProtKB-KW"/>
</dbReference>
<evidence type="ECO:0000313" key="13">
    <source>
        <dbReference type="Proteomes" id="UP000005408"/>
    </source>
</evidence>
<dbReference type="PANTHER" id="PTHR19378">
    <property type="entry name" value="GOLGIN- RELATED"/>
    <property type="match status" value="1"/>
</dbReference>
<dbReference type="GO" id="GO:0031023">
    <property type="term" value="P:microtubule organizing center organization"/>
    <property type="evidence" value="ECO:0007669"/>
    <property type="project" value="TreeGrafter"/>
</dbReference>
<dbReference type="EnsemblMetazoa" id="G534.1">
    <property type="protein sequence ID" value="G534.1:cds"/>
    <property type="gene ID" value="G534"/>
</dbReference>
<evidence type="ECO:0000256" key="1">
    <source>
        <dbReference type="ARBA" id="ARBA00004186"/>
    </source>
</evidence>
<evidence type="ECO:0000259" key="11">
    <source>
        <dbReference type="Pfam" id="PF14932"/>
    </source>
</evidence>
<keyword evidence="5" id="KW-0493">Microtubule</keyword>
<feature type="coiled-coil region" evidence="10">
    <location>
        <begin position="493"/>
        <end position="520"/>
    </location>
</feature>
<reference evidence="12" key="1">
    <citation type="submission" date="2022-08" db="UniProtKB">
        <authorList>
            <consortium name="EnsemblMetazoa"/>
        </authorList>
    </citation>
    <scope>IDENTIFICATION</scope>
    <source>
        <strain evidence="12">05x7-T-G4-1.051#20</strain>
    </source>
</reference>
<evidence type="ECO:0000256" key="9">
    <source>
        <dbReference type="ARBA" id="ARBA00023306"/>
    </source>
</evidence>
<dbReference type="Pfam" id="PF14932">
    <property type="entry name" value="HAUS-augmin3"/>
    <property type="match status" value="1"/>
</dbReference>
<comment type="subcellular location">
    <subcellularLocation>
        <location evidence="1">Cytoplasm</location>
        <location evidence="1">Cytoskeleton</location>
        <location evidence="1">Spindle</location>
    </subcellularLocation>
</comment>
<keyword evidence="8" id="KW-0206">Cytoskeleton</keyword>
<evidence type="ECO:0000256" key="5">
    <source>
        <dbReference type="ARBA" id="ARBA00022701"/>
    </source>
</evidence>
<dbReference type="GO" id="GO:0072686">
    <property type="term" value="C:mitotic spindle"/>
    <property type="evidence" value="ECO:0007669"/>
    <property type="project" value="TreeGrafter"/>
</dbReference>
<evidence type="ECO:0000313" key="12">
    <source>
        <dbReference type="EnsemblMetazoa" id="G534.1:cds"/>
    </source>
</evidence>
<evidence type="ECO:0000256" key="10">
    <source>
        <dbReference type="SAM" id="Coils"/>
    </source>
</evidence>
<dbReference type="PANTHER" id="PTHR19378:SF0">
    <property type="entry name" value="HAUS AUGMIN-LIKE COMPLEX SUBUNIT 3"/>
    <property type="match status" value="1"/>
</dbReference>
<dbReference type="InterPro" id="IPR026206">
    <property type="entry name" value="HAUS3"/>
</dbReference>
<dbReference type="InterPro" id="IPR032733">
    <property type="entry name" value="HAUS3_N"/>
</dbReference>
<keyword evidence="13" id="KW-1185">Reference proteome</keyword>
<feature type="coiled-coil region" evidence="10">
    <location>
        <begin position="93"/>
        <end position="120"/>
    </location>
</feature>
<dbReference type="OrthoDB" id="2159690at2759"/>
<feature type="domain" description="HAUS augmin-like complex subunit 3 N-terminal" evidence="11">
    <location>
        <begin position="28"/>
        <end position="286"/>
    </location>
</feature>
<keyword evidence="3" id="KW-0963">Cytoplasm</keyword>
<dbReference type="PRINTS" id="PR02089">
    <property type="entry name" value="HAUSAUGMINL3"/>
</dbReference>
<keyword evidence="4" id="KW-0132">Cell division</keyword>